<keyword evidence="1" id="KW-0732">Signal</keyword>
<organism evidence="2 3">
    <name type="scientific">Tianweitania sediminis</name>
    <dbReference type="NCBI Taxonomy" id="1502156"/>
    <lineage>
        <taxon>Bacteria</taxon>
        <taxon>Pseudomonadati</taxon>
        <taxon>Pseudomonadota</taxon>
        <taxon>Alphaproteobacteria</taxon>
        <taxon>Hyphomicrobiales</taxon>
        <taxon>Phyllobacteriaceae</taxon>
        <taxon>Tianweitania</taxon>
    </lineage>
</organism>
<name>A0A8J7UGB2_9HYPH</name>
<feature type="chain" id="PRO_5035282298" evidence="1">
    <location>
        <begin position="25"/>
        <end position="137"/>
    </location>
</feature>
<dbReference type="AlphaFoldDB" id="A0A8J7UGB2"/>
<protein>
    <submittedName>
        <fullName evidence="2">Integron</fullName>
    </submittedName>
</protein>
<dbReference type="EMBL" id="JAGIYY010000001">
    <property type="protein sequence ID" value="MBP0437989.1"/>
    <property type="molecule type" value="Genomic_DNA"/>
</dbReference>
<comment type="caution">
    <text evidence="2">The sequence shown here is derived from an EMBL/GenBank/DDBJ whole genome shotgun (WGS) entry which is preliminary data.</text>
</comment>
<evidence type="ECO:0000313" key="2">
    <source>
        <dbReference type="EMBL" id="MBP0437989.1"/>
    </source>
</evidence>
<dbReference type="RefSeq" id="WP_209333933.1">
    <property type="nucleotide sequence ID" value="NZ_JAGIYY010000001.1"/>
</dbReference>
<reference evidence="2" key="1">
    <citation type="submission" date="2021-03" db="EMBL/GenBank/DDBJ databases">
        <title>Genome sequencing and assembly of Tianweitania sediminis.</title>
        <authorList>
            <person name="Chhetri G."/>
        </authorList>
    </citation>
    <scope>NUCLEOTIDE SEQUENCE</scope>
    <source>
        <strain evidence="2">Z8</strain>
    </source>
</reference>
<evidence type="ECO:0000256" key="1">
    <source>
        <dbReference type="SAM" id="SignalP"/>
    </source>
</evidence>
<dbReference type="Proteomes" id="UP000666240">
    <property type="component" value="Unassembled WGS sequence"/>
</dbReference>
<accession>A0A8J7UGB2</accession>
<gene>
    <name evidence="2" type="ORF">J5Y06_04935</name>
</gene>
<keyword evidence="3" id="KW-1185">Reference proteome</keyword>
<sequence length="137" mass="14715">MTAKTQTFLLGMALLAAATTSSGSQEGFKRPSKPVMIEGGTGLDPCSNAYVKGLDPNGDGWLAVKAAPDIKSKRIDKIHNGQEVFVCAERGDWLGVVYIKGDFEPCGVTTDWRETAPYTGPCSSGWAHRKFIEIYAG</sequence>
<proteinExistence type="predicted"/>
<dbReference type="Gene3D" id="2.30.30.40">
    <property type="entry name" value="SH3 Domains"/>
    <property type="match status" value="1"/>
</dbReference>
<feature type="signal peptide" evidence="1">
    <location>
        <begin position="1"/>
        <end position="24"/>
    </location>
</feature>
<evidence type="ECO:0000313" key="3">
    <source>
        <dbReference type="Proteomes" id="UP000666240"/>
    </source>
</evidence>